<protein>
    <submittedName>
        <fullName evidence="1">Uncharacterized protein</fullName>
    </submittedName>
</protein>
<evidence type="ECO:0000313" key="1">
    <source>
        <dbReference type="EMBL" id="ABF80450.1"/>
    </source>
</evidence>
<reference evidence="1" key="1">
    <citation type="submission" date="2006-05" db="EMBL/GenBank/DDBJ databases">
        <title>Complete sequence of chromosome 3 of Burkholderia cenocepacia AU 1054.</title>
        <authorList>
            <consortium name="US DOE Joint Genome Institute"/>
            <person name="Copeland A."/>
            <person name="Lucas S."/>
            <person name="Lapidus A."/>
            <person name="Barry K."/>
            <person name="Detter J.C."/>
            <person name="Glavina del Rio T."/>
            <person name="Hammon N."/>
            <person name="Israni S."/>
            <person name="Dalin E."/>
            <person name="Tice H."/>
            <person name="Pitluck S."/>
            <person name="Chain P."/>
            <person name="Malfatti S."/>
            <person name="Shin M."/>
            <person name="Vergez L."/>
            <person name="Schmutz J."/>
            <person name="Larimer F."/>
            <person name="Land M."/>
            <person name="Hauser L."/>
            <person name="Kyrpides N."/>
            <person name="Lykidis A."/>
            <person name="LiPuma J.J."/>
            <person name="Konstantinidis K."/>
            <person name="Tiedje J.M."/>
            <person name="Richardson P."/>
        </authorList>
    </citation>
    <scope>NUCLEOTIDE SEQUENCE [LARGE SCALE GENOMIC DNA]</scope>
    <source>
        <strain evidence="1">AU 1054</strain>
    </source>
</reference>
<proteinExistence type="predicted"/>
<name>A0A0H2Y0V3_BURO1</name>
<dbReference type="AlphaFoldDB" id="A0A0H2Y0V3"/>
<dbReference type="HOGENOM" id="CLU_2258398_0_0_4"/>
<organism evidence="1">
    <name type="scientific">Burkholderia orbicola (strain AU 1054)</name>
    <dbReference type="NCBI Taxonomy" id="331271"/>
    <lineage>
        <taxon>Bacteria</taxon>
        <taxon>Pseudomonadati</taxon>
        <taxon>Pseudomonadota</taxon>
        <taxon>Betaproteobacteria</taxon>
        <taxon>Burkholderiales</taxon>
        <taxon>Burkholderiaceae</taxon>
        <taxon>Burkholderia</taxon>
        <taxon>Burkholderia cepacia complex</taxon>
        <taxon>Burkholderia orbicola</taxon>
    </lineage>
</organism>
<dbReference type="EMBL" id="CP000380">
    <property type="protein sequence ID" value="ABF80450.1"/>
    <property type="molecule type" value="Genomic_DNA"/>
</dbReference>
<gene>
    <name evidence="1" type="ordered locus">Bcen_5581</name>
</gene>
<sequence>MSRSWLPARKTRSTGARLSRFARAKIEIACGAFSPQKNHPKLSAAVSHAESAYDLYGHALINRAFHFDYRNPKANGTVTTGTAGLLLAMAVPCSRLSSPHDPT</sequence>
<accession>A0A0H2Y0V3</accession>